<evidence type="ECO:0000256" key="1">
    <source>
        <dbReference type="ARBA" id="ARBA00010062"/>
    </source>
</evidence>
<comment type="caution">
    <text evidence="5">The sequence shown here is derived from an EMBL/GenBank/DDBJ whole genome shotgun (WGS) entry which is preliminary data.</text>
</comment>
<dbReference type="InterPro" id="IPR028082">
    <property type="entry name" value="Peripla_BP_I"/>
</dbReference>
<evidence type="ECO:0000259" key="4">
    <source>
        <dbReference type="Pfam" id="PF13458"/>
    </source>
</evidence>
<gene>
    <name evidence="5" type="ORF">OMM_02053</name>
</gene>
<name>A0A1V1PAR3_9BACT</name>
<comment type="similarity">
    <text evidence="1">Belongs to the leucine-binding protein family.</text>
</comment>
<keyword evidence="3" id="KW-0812">Transmembrane</keyword>
<sequence>MFRNKFVLIYVLIIFITVFYYTFYDLFNKKNTYTIALVGPMTGENSSNGKAMLNGINLFLNQLKQNTKVDFDIKLVIYDDENSVDKAHKIALDIASDQNILMVIGHYYSSTSIIAGKVYQEMGIPAITASATSEKVIRDNQWYFRIIPGNAFQGSFIANYIHSVLKKKTVIIISDRDSYGSDLAQNFEKTARALKMKFKKIIIDSTTIDRDLDTIINQLREIKETGMVFIATHMPEAATIITSIKYPGAKFPILGSDSIASSAFIEYLKNKSFQERSIPGYHSNGIYAISPFIIDIAGEKAQMFRKQFRNYCKKDPTWVAACYFDAISVATHAIQNINMNCHQPSSIELQRQQTQNFLNQMEGYEKGIDGVTGRIFFANHEVLRPFAVGYFKNQKLISAASQYQQLSVEKDSISILKQILEGQTIDVNEVLMSKLRIVYTGIDINEISELSITEGTYLIDFYLWFRFEEEFMDAEQIEFVNSLKPLFIDNDITKAKNTNISLVLNQKKMV</sequence>
<protein>
    <recommendedName>
        <fullName evidence="4">Leucine-binding protein domain-containing protein</fullName>
    </recommendedName>
</protein>
<keyword evidence="2" id="KW-0732">Signal</keyword>
<evidence type="ECO:0000313" key="6">
    <source>
        <dbReference type="Proteomes" id="UP000189670"/>
    </source>
</evidence>
<dbReference type="AlphaFoldDB" id="A0A1V1PAR3"/>
<reference evidence="6" key="1">
    <citation type="submission" date="2012-11" db="EMBL/GenBank/DDBJ databases">
        <authorList>
            <person name="Lucero-Rivera Y.E."/>
            <person name="Tovar-Ramirez D."/>
        </authorList>
    </citation>
    <scope>NUCLEOTIDE SEQUENCE [LARGE SCALE GENOMIC DNA]</scope>
    <source>
        <strain evidence="6">Araruama</strain>
    </source>
</reference>
<proteinExistence type="inferred from homology"/>
<dbReference type="Gene3D" id="3.40.50.2300">
    <property type="match status" value="2"/>
</dbReference>
<keyword evidence="3" id="KW-0472">Membrane</keyword>
<dbReference type="PANTHER" id="PTHR47151:SF2">
    <property type="entry name" value="AMINO ACID BINDING PROTEIN"/>
    <property type="match status" value="1"/>
</dbReference>
<keyword evidence="3" id="KW-1133">Transmembrane helix</keyword>
<feature type="domain" description="Leucine-binding protein" evidence="4">
    <location>
        <begin position="32"/>
        <end position="392"/>
    </location>
</feature>
<evidence type="ECO:0000313" key="5">
    <source>
        <dbReference type="EMBL" id="ETR71999.1"/>
    </source>
</evidence>
<feature type="transmembrane region" description="Helical" evidence="3">
    <location>
        <begin position="7"/>
        <end position="24"/>
    </location>
</feature>
<dbReference type="Proteomes" id="UP000189670">
    <property type="component" value="Unassembled WGS sequence"/>
</dbReference>
<evidence type="ECO:0000256" key="2">
    <source>
        <dbReference type="ARBA" id="ARBA00022729"/>
    </source>
</evidence>
<dbReference type="PANTHER" id="PTHR47151">
    <property type="entry name" value="LEU/ILE/VAL-BINDING ABC TRANSPORTER SUBUNIT"/>
    <property type="match status" value="1"/>
</dbReference>
<accession>A0A1V1PAR3</accession>
<organism evidence="5 6">
    <name type="scientific">Candidatus Magnetoglobus multicellularis str. Araruama</name>
    <dbReference type="NCBI Taxonomy" id="890399"/>
    <lineage>
        <taxon>Bacteria</taxon>
        <taxon>Pseudomonadati</taxon>
        <taxon>Thermodesulfobacteriota</taxon>
        <taxon>Desulfobacteria</taxon>
        <taxon>Desulfobacterales</taxon>
        <taxon>Desulfobacteraceae</taxon>
        <taxon>Candidatus Magnetoglobus</taxon>
    </lineage>
</organism>
<evidence type="ECO:0000256" key="3">
    <source>
        <dbReference type="SAM" id="Phobius"/>
    </source>
</evidence>
<dbReference type="SUPFAM" id="SSF53822">
    <property type="entry name" value="Periplasmic binding protein-like I"/>
    <property type="match status" value="1"/>
</dbReference>
<dbReference type="EMBL" id="ATBP01000195">
    <property type="protein sequence ID" value="ETR71999.1"/>
    <property type="molecule type" value="Genomic_DNA"/>
</dbReference>
<dbReference type="InterPro" id="IPR028081">
    <property type="entry name" value="Leu-bd"/>
</dbReference>
<dbReference type="Pfam" id="PF13458">
    <property type="entry name" value="Peripla_BP_6"/>
    <property type="match status" value="1"/>
</dbReference>